<dbReference type="RefSeq" id="XP_028466239.1">
    <property type="nucleotide sequence ID" value="XM_028614183.1"/>
</dbReference>
<keyword evidence="2" id="KW-1185">Reference proteome</keyword>
<dbReference type="EMBL" id="ML119055">
    <property type="protein sequence ID" value="ROT38433.1"/>
    <property type="molecule type" value="Genomic_DNA"/>
</dbReference>
<protein>
    <submittedName>
        <fullName evidence="1">Uncharacterized protein</fullName>
    </submittedName>
</protein>
<dbReference type="Proteomes" id="UP000272025">
    <property type="component" value="Unassembled WGS sequence"/>
</dbReference>
<evidence type="ECO:0000313" key="2">
    <source>
        <dbReference type="Proteomes" id="UP000272025"/>
    </source>
</evidence>
<reference evidence="1 2" key="1">
    <citation type="journal article" date="2018" name="Mol. Ecol.">
        <title>The obligate alkalophilic soda-lake fungus Sodiomyces alkalinus has shifted to a protein diet.</title>
        <authorList>
            <person name="Grum-Grzhimaylo A.A."/>
            <person name="Falkoski D.L."/>
            <person name="van den Heuvel J."/>
            <person name="Valero-Jimenez C.A."/>
            <person name="Min B."/>
            <person name="Choi I.G."/>
            <person name="Lipzen A."/>
            <person name="Daum C.G."/>
            <person name="Aanen D.K."/>
            <person name="Tsang A."/>
            <person name="Henrissat B."/>
            <person name="Bilanenko E.N."/>
            <person name="de Vries R.P."/>
            <person name="van Kan J.A.L."/>
            <person name="Grigoriev I.V."/>
            <person name="Debets A.J.M."/>
        </authorList>
    </citation>
    <scope>NUCLEOTIDE SEQUENCE [LARGE SCALE GENOMIC DNA]</scope>
    <source>
        <strain evidence="1 2">F11</strain>
    </source>
</reference>
<accession>A0A3N2PV94</accession>
<dbReference type="GeneID" id="39582661"/>
<dbReference type="AlphaFoldDB" id="A0A3N2PV94"/>
<proteinExistence type="predicted"/>
<name>A0A3N2PV94_SODAK</name>
<organism evidence="1 2">
    <name type="scientific">Sodiomyces alkalinus (strain CBS 110278 / VKM F-3762 / F11)</name>
    <name type="common">Alkaliphilic filamentous fungus</name>
    <dbReference type="NCBI Taxonomy" id="1314773"/>
    <lineage>
        <taxon>Eukaryota</taxon>
        <taxon>Fungi</taxon>
        <taxon>Dikarya</taxon>
        <taxon>Ascomycota</taxon>
        <taxon>Pezizomycotina</taxon>
        <taxon>Sordariomycetes</taxon>
        <taxon>Hypocreomycetidae</taxon>
        <taxon>Glomerellales</taxon>
        <taxon>Plectosphaerellaceae</taxon>
        <taxon>Sodiomyces</taxon>
    </lineage>
</organism>
<gene>
    <name evidence="1" type="ORF">SODALDRAFT_359526</name>
</gene>
<evidence type="ECO:0000313" key="1">
    <source>
        <dbReference type="EMBL" id="ROT38433.1"/>
    </source>
</evidence>
<sequence length="159" mass="17366">MTSGVFRVSPESVRCPDGDAGYVGPLGSGPRRTESAAYPVRWLAPYQCLFANIEGLLYTTLFCSRPAEGDLSMRSLDVSGGGAPEPVRGGNSYDPMQASHQRRLNLLHQQNAHLRGIVEEQDDQRVAITRTIIEVFDKYKAQSSQVSGDLTRLVGCPQP</sequence>